<name>A0A9W8YKW9_9PLEO</name>
<feature type="compositionally biased region" description="Low complexity" evidence="1">
    <location>
        <begin position="42"/>
        <end position="78"/>
    </location>
</feature>
<dbReference type="EC" id="5.4.2.3" evidence="4"/>
<organism evidence="4 5">
    <name type="scientific">Neocucurbitaria cava</name>
    <dbReference type="NCBI Taxonomy" id="798079"/>
    <lineage>
        <taxon>Eukaryota</taxon>
        <taxon>Fungi</taxon>
        <taxon>Dikarya</taxon>
        <taxon>Ascomycota</taxon>
        <taxon>Pezizomycotina</taxon>
        <taxon>Dothideomycetes</taxon>
        <taxon>Pleosporomycetidae</taxon>
        <taxon>Pleosporales</taxon>
        <taxon>Pleosporineae</taxon>
        <taxon>Cucurbitariaceae</taxon>
        <taxon>Neocucurbitaria</taxon>
    </lineage>
</organism>
<gene>
    <name evidence="4" type="primary">PCM1_2</name>
    <name evidence="4" type="ORF">N0V83_001000</name>
</gene>
<feature type="region of interest" description="Disordered" evidence="1">
    <location>
        <begin position="1"/>
        <end position="81"/>
    </location>
</feature>
<dbReference type="SUPFAM" id="SSF55957">
    <property type="entry name" value="Phosphoglucomutase, C-terminal domain"/>
    <property type="match status" value="1"/>
</dbReference>
<evidence type="ECO:0000256" key="1">
    <source>
        <dbReference type="SAM" id="MobiDB-lite"/>
    </source>
</evidence>
<proteinExistence type="predicted"/>
<protein>
    <submittedName>
        <fullName evidence="4">Phosphoacetylglucosamine Mutase</fullName>
        <ecNumber evidence="4">5.4.2.3</ecNumber>
    </submittedName>
</protein>
<dbReference type="PANTHER" id="PTHR45955">
    <property type="entry name" value="PHOSPHOACETYLGLUCOSAMINE MUTASE"/>
    <property type="match status" value="1"/>
</dbReference>
<dbReference type="InterPro" id="IPR036900">
    <property type="entry name" value="A-D-PHexomutase_C_sf"/>
</dbReference>
<dbReference type="GO" id="GO:0006048">
    <property type="term" value="P:UDP-N-acetylglucosamine biosynthetic process"/>
    <property type="evidence" value="ECO:0007669"/>
    <property type="project" value="TreeGrafter"/>
</dbReference>
<dbReference type="AlphaFoldDB" id="A0A9W8YKW9"/>
<evidence type="ECO:0000313" key="4">
    <source>
        <dbReference type="EMBL" id="KAJ4378167.1"/>
    </source>
</evidence>
<dbReference type="OrthoDB" id="1928at2759"/>
<dbReference type="Pfam" id="PF00408">
    <property type="entry name" value="PGM_PMM_IV"/>
    <property type="match status" value="1"/>
</dbReference>
<dbReference type="EMBL" id="JAPEUY010000001">
    <property type="protein sequence ID" value="KAJ4378167.1"/>
    <property type="molecule type" value="Genomic_DNA"/>
</dbReference>
<sequence length="220" mass="23963">MVITTSRSESSRPHTPTAQQQSMLRNLYASRSTAHQRASSISTTPRRNSTSASTSRPTATAPSSSRTTHSTPSRNTSPATPEKEALEVLRACINLINQSVGDALSDFLLVEVVLAHKRWGPQEWLSTYTDLPNRLLKVIVNDRRIFKTTDAERKLTSPEGVQSQIDKEVQKVRQGRSFARASGTEDAVRVYAEAATKAEAEDLARKVSEIVKAAGGCLGG</sequence>
<dbReference type="GO" id="GO:0004610">
    <property type="term" value="F:phosphoacetylglucosamine mutase activity"/>
    <property type="evidence" value="ECO:0007669"/>
    <property type="project" value="UniProtKB-EC"/>
</dbReference>
<accession>A0A9W8YKW9</accession>
<dbReference type="PANTHER" id="PTHR45955:SF1">
    <property type="entry name" value="PHOSPHOACETYLGLUCOSAMINE MUTASE"/>
    <property type="match status" value="1"/>
</dbReference>
<dbReference type="Proteomes" id="UP001140560">
    <property type="component" value="Unassembled WGS sequence"/>
</dbReference>
<dbReference type="Gene3D" id="3.30.310.50">
    <property type="entry name" value="Alpha-D-phosphohexomutase, C-terminal domain"/>
    <property type="match status" value="1"/>
</dbReference>
<evidence type="ECO:0000259" key="2">
    <source>
        <dbReference type="Pfam" id="PF00408"/>
    </source>
</evidence>
<feature type="compositionally biased region" description="Polar residues" evidence="1">
    <location>
        <begin position="1"/>
        <end position="41"/>
    </location>
</feature>
<evidence type="ECO:0000259" key="3">
    <source>
        <dbReference type="Pfam" id="PF21404"/>
    </source>
</evidence>
<reference evidence="4" key="1">
    <citation type="submission" date="2022-10" db="EMBL/GenBank/DDBJ databases">
        <title>Tapping the CABI collections for fungal endophytes: first genome assemblies for Collariella, Neodidymelliopsis, Ascochyta clinopodiicola, Didymella pomorum, Didymosphaeria variabile, Neocosmospora piperis and Neocucurbitaria cava.</title>
        <authorList>
            <person name="Hill R."/>
        </authorList>
    </citation>
    <scope>NUCLEOTIDE SEQUENCE</scope>
    <source>
        <strain evidence="4">IMI 356814</strain>
    </source>
</reference>
<feature type="domain" description="Phosphoacetylglucosamine mutase AMG1" evidence="3">
    <location>
        <begin position="76"/>
        <end position="119"/>
    </location>
</feature>
<keyword evidence="5" id="KW-1185">Reference proteome</keyword>
<keyword evidence="4" id="KW-0413">Isomerase</keyword>
<dbReference type="InterPro" id="IPR005843">
    <property type="entry name" value="A-D-PHexomutase_C"/>
</dbReference>
<evidence type="ECO:0000313" key="5">
    <source>
        <dbReference type="Proteomes" id="UP001140560"/>
    </source>
</evidence>
<dbReference type="Pfam" id="PF21404">
    <property type="entry name" value="AMG1_III"/>
    <property type="match status" value="1"/>
</dbReference>
<feature type="domain" description="Alpha-D-phosphohexomutase C-terminal" evidence="2">
    <location>
        <begin position="136"/>
        <end position="209"/>
    </location>
</feature>
<comment type="caution">
    <text evidence="4">The sequence shown here is derived from an EMBL/GenBank/DDBJ whole genome shotgun (WGS) entry which is preliminary data.</text>
</comment>
<dbReference type="InterPro" id="IPR049022">
    <property type="entry name" value="AMG1_III"/>
</dbReference>
<dbReference type="FunFam" id="3.30.310.50:FF:000003">
    <property type="entry name" value="Phosphoacetylglucosamine mutase"/>
    <property type="match status" value="1"/>
</dbReference>